<dbReference type="Proteomes" id="UP001162164">
    <property type="component" value="Unassembled WGS sequence"/>
</dbReference>
<name>A0ABQ9J427_9CUCU</name>
<reference evidence="2" key="1">
    <citation type="journal article" date="2023" name="Insect Mol. Biol.">
        <title>Genome sequencing provides insights into the evolution of gene families encoding plant cell wall-degrading enzymes in longhorned beetles.</title>
        <authorList>
            <person name="Shin N.R."/>
            <person name="Okamura Y."/>
            <person name="Kirsch R."/>
            <person name="Pauchet Y."/>
        </authorList>
    </citation>
    <scope>NUCLEOTIDE SEQUENCE</scope>
    <source>
        <strain evidence="2">MMC_N1</strain>
    </source>
</reference>
<protein>
    <submittedName>
        <fullName evidence="2">Uncharacterized protein</fullName>
    </submittedName>
</protein>
<gene>
    <name evidence="2" type="ORF">NQ317_000805</name>
</gene>
<evidence type="ECO:0000256" key="1">
    <source>
        <dbReference type="SAM" id="Phobius"/>
    </source>
</evidence>
<keyword evidence="3" id="KW-1185">Reference proteome</keyword>
<dbReference type="EMBL" id="JAPWTJ010001308">
    <property type="protein sequence ID" value="KAJ8972721.1"/>
    <property type="molecule type" value="Genomic_DNA"/>
</dbReference>
<evidence type="ECO:0000313" key="3">
    <source>
        <dbReference type="Proteomes" id="UP001162164"/>
    </source>
</evidence>
<feature type="transmembrane region" description="Helical" evidence="1">
    <location>
        <begin position="97"/>
        <end position="118"/>
    </location>
</feature>
<proteinExistence type="predicted"/>
<comment type="caution">
    <text evidence="2">The sequence shown here is derived from an EMBL/GenBank/DDBJ whole genome shotgun (WGS) entry which is preliminary data.</text>
</comment>
<keyword evidence="1" id="KW-0812">Transmembrane</keyword>
<organism evidence="2 3">
    <name type="scientific">Molorchus minor</name>
    <dbReference type="NCBI Taxonomy" id="1323400"/>
    <lineage>
        <taxon>Eukaryota</taxon>
        <taxon>Metazoa</taxon>
        <taxon>Ecdysozoa</taxon>
        <taxon>Arthropoda</taxon>
        <taxon>Hexapoda</taxon>
        <taxon>Insecta</taxon>
        <taxon>Pterygota</taxon>
        <taxon>Neoptera</taxon>
        <taxon>Endopterygota</taxon>
        <taxon>Coleoptera</taxon>
        <taxon>Polyphaga</taxon>
        <taxon>Cucujiformia</taxon>
        <taxon>Chrysomeloidea</taxon>
        <taxon>Cerambycidae</taxon>
        <taxon>Lamiinae</taxon>
        <taxon>Monochamini</taxon>
        <taxon>Molorchus</taxon>
    </lineage>
</organism>
<keyword evidence="1" id="KW-0472">Membrane</keyword>
<keyword evidence="1" id="KW-1133">Transmembrane helix</keyword>
<accession>A0ABQ9J427</accession>
<evidence type="ECO:0000313" key="2">
    <source>
        <dbReference type="EMBL" id="KAJ8972721.1"/>
    </source>
</evidence>
<sequence length="208" mass="23147">MSESEMELPETADESRYSTVMEYPFLAVSGPSWKVNFIDETGTPPTITRESFYKLAKCRSMNKLAVLAATRNDGRLDNKEMNPTPGSPPAPVQGVNVMLGGAMLSGIILVVFILCYCCHKTNKKTHTNLPSYWRDPALSMEIYTVESQNYSSILCLSIPSKTREAAQASQLYVTARLLLAPLNVVDELQAPNLFGKKKEREGLIWYVS</sequence>